<evidence type="ECO:0008006" key="3">
    <source>
        <dbReference type="Google" id="ProtNLM"/>
    </source>
</evidence>
<evidence type="ECO:0000313" key="2">
    <source>
        <dbReference type="Proteomes" id="UP000241462"/>
    </source>
</evidence>
<accession>A0A2T3AE74</accession>
<dbReference type="EMBL" id="KZ678403">
    <property type="protein sequence ID" value="PSR93937.1"/>
    <property type="molecule type" value="Genomic_DNA"/>
</dbReference>
<feature type="non-terminal residue" evidence="1">
    <location>
        <position position="1"/>
    </location>
</feature>
<dbReference type="AlphaFoldDB" id="A0A2T3AE74"/>
<gene>
    <name evidence="1" type="ORF">BD289DRAFT_364206</name>
</gene>
<reference evidence="1 2" key="1">
    <citation type="journal article" date="2018" name="Mycol. Prog.">
        <title>Coniella lustricola, a new species from submerged detritus.</title>
        <authorList>
            <person name="Raudabaugh D.B."/>
            <person name="Iturriaga T."/>
            <person name="Carver A."/>
            <person name="Mondo S."/>
            <person name="Pangilinan J."/>
            <person name="Lipzen A."/>
            <person name="He G."/>
            <person name="Amirebrahimi M."/>
            <person name="Grigoriev I.V."/>
            <person name="Miller A.N."/>
        </authorList>
    </citation>
    <scope>NUCLEOTIDE SEQUENCE [LARGE SCALE GENOMIC DNA]</scope>
    <source>
        <strain evidence="1 2">B22-T-1</strain>
    </source>
</reference>
<dbReference type="Gene3D" id="3.30.710.10">
    <property type="entry name" value="Potassium Channel Kv1.1, Chain A"/>
    <property type="match status" value="1"/>
</dbReference>
<proteinExistence type="predicted"/>
<dbReference type="PANTHER" id="PTHR47843">
    <property type="entry name" value="BTB DOMAIN-CONTAINING PROTEIN-RELATED"/>
    <property type="match status" value="1"/>
</dbReference>
<organism evidence="1 2">
    <name type="scientific">Coniella lustricola</name>
    <dbReference type="NCBI Taxonomy" id="2025994"/>
    <lineage>
        <taxon>Eukaryota</taxon>
        <taxon>Fungi</taxon>
        <taxon>Dikarya</taxon>
        <taxon>Ascomycota</taxon>
        <taxon>Pezizomycotina</taxon>
        <taxon>Sordariomycetes</taxon>
        <taxon>Sordariomycetidae</taxon>
        <taxon>Diaporthales</taxon>
        <taxon>Schizoparmaceae</taxon>
        <taxon>Coniella</taxon>
    </lineage>
</organism>
<name>A0A2T3AE74_9PEZI</name>
<sequence>ILNSKIYTFAVGPNKKTFSIHGEALAGLSKPLDTLLNGPHQEAQELHVNWPEVDEEIFVRFIEWAYAKTYVTEDPTIFLDHSDIPSFDGVVKVQSTTPVAFYGQVCGVCGSALSDCPYCSLVMREAGPSPRARLIARFLDSNGDHYPASVPAFVPRQNTESCEDYSGVFMCHAKLYVVGDIYDIPELCQLSLHRLHATLSCFELFPGRCDDIAVVAKYLLANTREDDKIREMMALFYACQAEHVCNNDTFRSLLAEEPDFAAQVFSYVVGRL</sequence>
<dbReference type="InParanoid" id="A0A2T3AE74"/>
<dbReference type="InterPro" id="IPR011333">
    <property type="entry name" value="SKP1/BTB/POZ_sf"/>
</dbReference>
<keyword evidence="2" id="KW-1185">Reference proteome</keyword>
<dbReference type="STRING" id="2025994.A0A2T3AE74"/>
<dbReference type="Proteomes" id="UP000241462">
    <property type="component" value="Unassembled WGS sequence"/>
</dbReference>
<dbReference type="OrthoDB" id="9997739at2759"/>
<evidence type="ECO:0000313" key="1">
    <source>
        <dbReference type="EMBL" id="PSR93937.1"/>
    </source>
</evidence>
<protein>
    <recommendedName>
        <fullName evidence="3">BTB domain-containing protein</fullName>
    </recommendedName>
</protein>